<dbReference type="EMBL" id="APLF01000001">
    <property type="protein sequence ID" value="EMY82670.1"/>
    <property type="molecule type" value="Genomic_DNA"/>
</dbReference>
<evidence type="ECO:0000256" key="2">
    <source>
        <dbReference type="ARBA" id="ARBA00022723"/>
    </source>
</evidence>
<dbReference type="SMART" id="SM00702">
    <property type="entry name" value="P4Hc"/>
    <property type="match status" value="1"/>
</dbReference>
<dbReference type="RefSeq" id="WP_003434975.1">
    <property type="nucleotide sequence ID" value="NZ_APLF01000001.1"/>
</dbReference>
<dbReference type="PANTHER" id="PTHR12907">
    <property type="entry name" value="EGL NINE HOMOLOG-RELATED"/>
    <property type="match status" value="1"/>
</dbReference>
<dbReference type="InterPro" id="IPR006620">
    <property type="entry name" value="Pro_4_hyd_alph"/>
</dbReference>
<dbReference type="AlphaFoldDB" id="N1WUG4"/>
<dbReference type="InterPro" id="IPR044862">
    <property type="entry name" value="Pro_4_hyd_alph_FE2OG_OXY"/>
</dbReference>
<feature type="domain" description="Fe2OG dioxygenase" evidence="7">
    <location>
        <begin position="110"/>
        <end position="212"/>
    </location>
</feature>
<comment type="caution">
    <text evidence="8">The sequence shown here is derived from an EMBL/GenBank/DDBJ whole genome shotgun (WGS) entry which is preliminary data.</text>
</comment>
<evidence type="ECO:0000256" key="4">
    <source>
        <dbReference type="ARBA" id="ARBA00022964"/>
    </source>
</evidence>
<dbReference type="PROSITE" id="PS51471">
    <property type="entry name" value="FE2OG_OXY"/>
    <property type="match status" value="1"/>
</dbReference>
<evidence type="ECO:0000256" key="5">
    <source>
        <dbReference type="ARBA" id="ARBA00023002"/>
    </source>
</evidence>
<keyword evidence="2" id="KW-0479">Metal-binding</keyword>
<evidence type="ECO:0000256" key="6">
    <source>
        <dbReference type="ARBA" id="ARBA00023004"/>
    </source>
</evidence>
<accession>N1WUG4</accession>
<dbReference type="Pfam" id="PF13640">
    <property type="entry name" value="2OG-FeII_Oxy_3"/>
    <property type="match status" value="1"/>
</dbReference>
<gene>
    <name evidence="8" type="ORF">pgond44_01070</name>
</gene>
<keyword evidence="5" id="KW-0560">Oxidoreductase</keyword>
<evidence type="ECO:0000256" key="1">
    <source>
        <dbReference type="ARBA" id="ARBA00001961"/>
    </source>
</evidence>
<protein>
    <submittedName>
        <fullName evidence="8">2OG-Fe(II) oxygenase family protein</fullName>
    </submittedName>
</protein>
<dbReference type="GO" id="GO:0031418">
    <property type="term" value="F:L-ascorbic acid binding"/>
    <property type="evidence" value="ECO:0007669"/>
    <property type="project" value="UniProtKB-KW"/>
</dbReference>
<organism evidence="8 9">
    <name type="scientific">Psychroflexus gondwanensis ACAM 44</name>
    <dbReference type="NCBI Taxonomy" id="1189619"/>
    <lineage>
        <taxon>Bacteria</taxon>
        <taxon>Pseudomonadati</taxon>
        <taxon>Bacteroidota</taxon>
        <taxon>Flavobacteriia</taxon>
        <taxon>Flavobacteriales</taxon>
        <taxon>Flavobacteriaceae</taxon>
        <taxon>Psychroflexus</taxon>
    </lineage>
</organism>
<evidence type="ECO:0000256" key="3">
    <source>
        <dbReference type="ARBA" id="ARBA00022896"/>
    </source>
</evidence>
<dbReference type="GO" id="GO:0031543">
    <property type="term" value="F:peptidyl-proline dioxygenase activity"/>
    <property type="evidence" value="ECO:0007669"/>
    <property type="project" value="TreeGrafter"/>
</dbReference>
<comment type="cofactor">
    <cofactor evidence="1">
        <name>L-ascorbate</name>
        <dbReference type="ChEBI" id="CHEBI:38290"/>
    </cofactor>
</comment>
<dbReference type="GO" id="GO:0008198">
    <property type="term" value="F:ferrous iron binding"/>
    <property type="evidence" value="ECO:0007669"/>
    <property type="project" value="TreeGrafter"/>
</dbReference>
<keyword evidence="6" id="KW-0408">Iron</keyword>
<keyword evidence="9" id="KW-1185">Reference proteome</keyword>
<dbReference type="STRING" id="1189619.pgond44_01070"/>
<keyword evidence="4" id="KW-0223">Dioxygenase</keyword>
<dbReference type="GO" id="GO:0071456">
    <property type="term" value="P:cellular response to hypoxia"/>
    <property type="evidence" value="ECO:0007669"/>
    <property type="project" value="TreeGrafter"/>
</dbReference>
<dbReference type="PATRIC" id="fig|1189619.4.peg.219"/>
<evidence type="ECO:0000259" key="7">
    <source>
        <dbReference type="PROSITE" id="PS51471"/>
    </source>
</evidence>
<dbReference type="InterPro" id="IPR051559">
    <property type="entry name" value="HIF_prolyl_hydroxylases"/>
</dbReference>
<dbReference type="PANTHER" id="PTHR12907:SF26">
    <property type="entry name" value="HIF PROLYL HYDROXYLASE, ISOFORM C"/>
    <property type="match status" value="1"/>
</dbReference>
<name>N1WUG4_9FLAO</name>
<dbReference type="Proteomes" id="UP000012317">
    <property type="component" value="Unassembled WGS sequence"/>
</dbReference>
<dbReference type="InterPro" id="IPR005123">
    <property type="entry name" value="Oxoglu/Fe-dep_dioxygenase_dom"/>
</dbReference>
<dbReference type="Gene3D" id="2.60.120.620">
    <property type="entry name" value="q2cbj1_9rhob like domain"/>
    <property type="match status" value="1"/>
</dbReference>
<keyword evidence="3" id="KW-0847">Vitamin C</keyword>
<dbReference type="eggNOG" id="COG3751">
    <property type="taxonomic scope" value="Bacteria"/>
</dbReference>
<proteinExistence type="predicted"/>
<evidence type="ECO:0000313" key="8">
    <source>
        <dbReference type="EMBL" id="EMY82670.1"/>
    </source>
</evidence>
<reference evidence="8 9" key="1">
    <citation type="journal article" date="2014" name="Genome Biol. Evol.">
        <title>Extensive gene acquisition in the extremely psychrophilic bacterial species Psychroflexus torquis and the link to sea-ice ecosystem specialism.</title>
        <authorList>
            <person name="Feng S."/>
            <person name="Powell S.M."/>
            <person name="Wilson R."/>
            <person name="Bowman J.P."/>
        </authorList>
    </citation>
    <scope>NUCLEOTIDE SEQUENCE [LARGE SCALE GENOMIC DNA]</scope>
    <source>
        <strain evidence="8 9">ACAM 44</strain>
    </source>
</reference>
<evidence type="ECO:0000313" key="9">
    <source>
        <dbReference type="Proteomes" id="UP000012317"/>
    </source>
</evidence>
<sequence length="213" mass="25137">MAQTLLTGDLSFKENPLFEKIIQDLLKQNYSVCDNFFELQLIDNLRDRLKILHNHSELKKAAIGNKVNESISKAIRGDYIQWIDERLANPEERLFFEAINTFKTYLNMTCFMGILHQEFHYAVYPKGTFYKRHLDTFQNDDRRKLSMVCYLNDDSWDKTNGGELVIYPENSNEVIIHPLLGRVVIFESQLLEHEVRPVFNDMRLSITGWLKTR</sequence>